<organism evidence="2 3">
    <name type="scientific">Candidatus Sungbacteria bacterium RIFCSPHIGHO2_02_FULL_51_29</name>
    <dbReference type="NCBI Taxonomy" id="1802273"/>
    <lineage>
        <taxon>Bacteria</taxon>
        <taxon>Candidatus Sungiibacteriota</taxon>
    </lineage>
</organism>
<evidence type="ECO:0000256" key="1">
    <source>
        <dbReference type="SAM" id="MobiDB-lite"/>
    </source>
</evidence>
<sequence>MTEQVTSVEKDHEHEGEPSLYVPAERVQHKFLNALPIFHDVARELIARDALAGGMEEGAGHHPFDRVMIGEKMATADTLVRLLEESLGKDGDSFLGKVELCIPVAFAAVGADAFADVQELLRERPEEAAGITEEQVKKIELHVAKVRELFNISLGMKEYASFDEKSFRSWLESGVKVIQEGPINETKEAEDSSRSAQRALLPLFERFLDGTRTHADIDRMLGEIDDKAAKGLCDIRSLLINYSVEKSEKCLWQIKNGIQMLAAYRHYDRMLRRKQFGE</sequence>
<proteinExistence type="predicted"/>
<dbReference type="EMBL" id="MHQL01000018">
    <property type="protein sequence ID" value="OHA03230.1"/>
    <property type="molecule type" value="Genomic_DNA"/>
</dbReference>
<feature type="region of interest" description="Disordered" evidence="1">
    <location>
        <begin position="1"/>
        <end position="20"/>
    </location>
</feature>
<accession>A0A1G2KUW4</accession>
<dbReference type="Proteomes" id="UP000177811">
    <property type="component" value="Unassembled WGS sequence"/>
</dbReference>
<evidence type="ECO:0000313" key="3">
    <source>
        <dbReference type="Proteomes" id="UP000177811"/>
    </source>
</evidence>
<evidence type="ECO:0000313" key="2">
    <source>
        <dbReference type="EMBL" id="OHA03230.1"/>
    </source>
</evidence>
<dbReference type="AlphaFoldDB" id="A0A1G2KUW4"/>
<protein>
    <submittedName>
        <fullName evidence="2">Uncharacterized protein</fullName>
    </submittedName>
</protein>
<comment type="caution">
    <text evidence="2">The sequence shown here is derived from an EMBL/GenBank/DDBJ whole genome shotgun (WGS) entry which is preliminary data.</text>
</comment>
<feature type="compositionally biased region" description="Basic and acidic residues" evidence="1">
    <location>
        <begin position="8"/>
        <end position="17"/>
    </location>
</feature>
<gene>
    <name evidence="2" type="ORF">A3C16_01590</name>
</gene>
<name>A0A1G2KUW4_9BACT</name>
<reference evidence="2 3" key="1">
    <citation type="journal article" date="2016" name="Nat. Commun.">
        <title>Thousands of microbial genomes shed light on interconnected biogeochemical processes in an aquifer system.</title>
        <authorList>
            <person name="Anantharaman K."/>
            <person name="Brown C.T."/>
            <person name="Hug L.A."/>
            <person name="Sharon I."/>
            <person name="Castelle C.J."/>
            <person name="Probst A.J."/>
            <person name="Thomas B.C."/>
            <person name="Singh A."/>
            <person name="Wilkins M.J."/>
            <person name="Karaoz U."/>
            <person name="Brodie E.L."/>
            <person name="Williams K.H."/>
            <person name="Hubbard S.S."/>
            <person name="Banfield J.F."/>
        </authorList>
    </citation>
    <scope>NUCLEOTIDE SEQUENCE [LARGE SCALE GENOMIC DNA]</scope>
</reference>